<protein>
    <submittedName>
        <fullName evidence="1">Uncharacterized protein</fullName>
    </submittedName>
</protein>
<dbReference type="OrthoDB" id="9815802at2"/>
<dbReference type="AlphaFoldDB" id="A0A6N6MAI3"/>
<dbReference type="RefSeq" id="WP_151168240.1">
    <property type="nucleotide sequence ID" value="NZ_WACR01000006.1"/>
</dbReference>
<sequence length="1153" mass="130849">MKREILRLLFTALIVSGFPLLVSGQLSNIRTVKRPVTDTIQIDSLPVIPNSVVTKPKIQFELLAGESKLVPQNATTDSIEITYRIFPTEMFRTYQNKNPNTFRPDYTGKQNPFSYVKAPDPGEGFTLSSLNKSGSISRGINFGNNQNLGVNSNLNLQLNGKITDDVGVRAAISDENIPVQPEGNTQQLQDFDQVYIQVYGDNSQLTAGDYMIEDPNSYFLDYQKRLRGGAFETEFSFGSDRDKDYKNEVGASAALSRGKFARNIIQGVEGNQGPYRLSGSDNEQFIIILSGTEKVYIDGKLLKRGEDYDYVIDYNKAEITFTALQPITKDERIIVEFQYSSQAYARSLLEFHDNLDLGKLKLNFNAYSEQDSKNQPFQQDINDNQRNILENVGDDIENAFAPSANAVGYQQGEVLYKRIPDSVENNGVDSIYVYSTNPDSAIYRVQFSDVGPGNGNYIEVQSGANGRVYEYIAPVNGQPQGRYEPVILLVTPKQRQMFTFGGTYDVNERTSSFFEVALSKTDLNTFSDEDSGDDYGQAVRAGISTNQPLGQSQKPLTLSVGGDIEYVNDTFEPIQRFRSIEFDRDWNIRDLDLTKTQFLPTFNLGLFKDSLGSMDYAFKSFMGGSEYEALRHSGKVNVERNGFDVDFDASQTTTSGELSKSEYYRHKTLATKEISFLEIGYRDDLENNLRYTPQTDSLNNTAYGWWEWEAFVQKADSAENFYKLGYTNRTDRGVKNGNLQTATLGNMYAFQFALNKNPNSTLKGKATYRTLEVQDTSIYDGDPERNLISRLEYSFRALEGAISSTSFYEIGGGLEEEKEYVYVEVAPGQGTYTWTDYNGNDVQEQDEFEIAQFQDQANFMRISVTTNDFVRTYSNQFNQQLNLMPVRAWRNEDGLKEFLAKFSNQSSYRISRKTLRDEGFDRFNPFYRAASDSVLISMTNSFRNTLFFNRSNENYGMEWTYQDLVNKNLLSNGFESRSDRYHLTDLRLNFIDSWQINLIGRLGTKSTSSEFFQNRNYNIEYYRAEPVVTYQPSAKVQVKLSVEYDEQNNTLPEIDGETATTQSVNSELRWNQVGKGSVIMKASYIDIDFDGPTNSPVAYEMLQGLNSGVNGTWEVSFQRSIGKNLQVNLTYAGRKSTDVKTIHTGNMQVRAYF</sequence>
<gene>
    <name evidence="1" type="ORF">F3059_08625</name>
</gene>
<proteinExistence type="predicted"/>
<name>A0A6N6MAI3_9FLAO</name>
<organism evidence="1 2">
    <name type="scientific">Salibacter halophilus</name>
    <dbReference type="NCBI Taxonomy" id="1803916"/>
    <lineage>
        <taxon>Bacteria</taxon>
        <taxon>Pseudomonadati</taxon>
        <taxon>Bacteroidota</taxon>
        <taxon>Flavobacteriia</taxon>
        <taxon>Flavobacteriales</taxon>
        <taxon>Salibacteraceae</taxon>
        <taxon>Salibacter</taxon>
    </lineage>
</organism>
<evidence type="ECO:0000313" key="1">
    <source>
        <dbReference type="EMBL" id="KAB1064085.1"/>
    </source>
</evidence>
<dbReference type="EMBL" id="WACR01000006">
    <property type="protein sequence ID" value="KAB1064085.1"/>
    <property type="molecule type" value="Genomic_DNA"/>
</dbReference>
<reference evidence="1 2" key="1">
    <citation type="submission" date="2019-09" db="EMBL/GenBank/DDBJ databases">
        <title>Genomes of Cryomorphaceae.</title>
        <authorList>
            <person name="Bowman J.P."/>
        </authorList>
    </citation>
    <scope>NUCLEOTIDE SEQUENCE [LARGE SCALE GENOMIC DNA]</scope>
    <source>
        <strain evidence="1 2">KCTC 52047</strain>
    </source>
</reference>
<comment type="caution">
    <text evidence="1">The sequence shown here is derived from an EMBL/GenBank/DDBJ whole genome shotgun (WGS) entry which is preliminary data.</text>
</comment>
<evidence type="ECO:0000313" key="2">
    <source>
        <dbReference type="Proteomes" id="UP000435357"/>
    </source>
</evidence>
<keyword evidence="2" id="KW-1185">Reference proteome</keyword>
<dbReference type="Proteomes" id="UP000435357">
    <property type="component" value="Unassembled WGS sequence"/>
</dbReference>
<accession>A0A6N6MAI3</accession>